<gene>
    <name evidence="1" type="ORF">J2T15_000524</name>
</gene>
<dbReference type="Pfam" id="PF08921">
    <property type="entry name" value="DUF1904"/>
    <property type="match status" value="1"/>
</dbReference>
<comment type="caution">
    <text evidence="1">The sequence shown here is derived from an EMBL/GenBank/DDBJ whole genome shotgun (WGS) entry which is preliminary data.</text>
</comment>
<dbReference type="InterPro" id="IPR014347">
    <property type="entry name" value="Tautomerase/MIF_sf"/>
</dbReference>
<evidence type="ECO:0000313" key="1">
    <source>
        <dbReference type="EMBL" id="MDQ0111108.1"/>
    </source>
</evidence>
<evidence type="ECO:0000313" key="2">
    <source>
        <dbReference type="Proteomes" id="UP001229346"/>
    </source>
</evidence>
<dbReference type="RefSeq" id="WP_307200773.1">
    <property type="nucleotide sequence ID" value="NZ_JAUSSU010000001.1"/>
</dbReference>
<evidence type="ECO:0008006" key="3">
    <source>
        <dbReference type="Google" id="ProtNLM"/>
    </source>
</evidence>
<dbReference type="Proteomes" id="UP001229346">
    <property type="component" value="Unassembled WGS sequence"/>
</dbReference>
<dbReference type="InterPro" id="IPR015017">
    <property type="entry name" value="DUF1904"/>
</dbReference>
<proteinExistence type="predicted"/>
<reference evidence="1 2" key="1">
    <citation type="submission" date="2023-07" db="EMBL/GenBank/DDBJ databases">
        <title>Sorghum-associated microbial communities from plants grown in Nebraska, USA.</title>
        <authorList>
            <person name="Schachtman D."/>
        </authorList>
    </citation>
    <scope>NUCLEOTIDE SEQUENCE [LARGE SCALE GENOMIC DNA]</scope>
    <source>
        <strain evidence="1 2">CC482</strain>
    </source>
</reference>
<dbReference type="EMBL" id="JAUSSU010000001">
    <property type="protein sequence ID" value="MDQ0111108.1"/>
    <property type="molecule type" value="Genomic_DNA"/>
</dbReference>
<accession>A0ABT9TUT9</accession>
<dbReference type="SUPFAM" id="SSF55331">
    <property type="entry name" value="Tautomerase/MIF"/>
    <property type="match status" value="1"/>
</dbReference>
<protein>
    <recommendedName>
        <fullName evidence="3">DUF1904 family protein</fullName>
    </recommendedName>
</protein>
<organism evidence="1 2">
    <name type="scientific">Paenibacillus harenae</name>
    <dbReference type="NCBI Taxonomy" id="306543"/>
    <lineage>
        <taxon>Bacteria</taxon>
        <taxon>Bacillati</taxon>
        <taxon>Bacillota</taxon>
        <taxon>Bacilli</taxon>
        <taxon>Bacillales</taxon>
        <taxon>Paenibacillaceae</taxon>
        <taxon>Paenibacillus</taxon>
    </lineage>
</organism>
<dbReference type="Gene3D" id="3.30.429.10">
    <property type="entry name" value="Macrophage Migration Inhibitory Factor"/>
    <property type="match status" value="1"/>
</dbReference>
<sequence>MPHLLFRGVTADRLRAVSAPLAETLADICDCGTDNFTISCLNETSVYGDPTDGSMFVFVEVGWFDRGQQTRNDFAFAVTQSMQKLGAAEVEVVFIAYREDSYYVNGTPC</sequence>
<name>A0ABT9TUT9_PAEHA</name>
<keyword evidence="2" id="KW-1185">Reference proteome</keyword>